<name>A0ABS4TMC7_9PSEU</name>
<dbReference type="EMBL" id="JAGINW010000001">
    <property type="protein sequence ID" value="MBP2325570.1"/>
    <property type="molecule type" value="Genomic_DNA"/>
</dbReference>
<proteinExistence type="predicted"/>
<dbReference type="Proteomes" id="UP001519332">
    <property type="component" value="Unassembled WGS sequence"/>
</dbReference>
<evidence type="ECO:0000313" key="2">
    <source>
        <dbReference type="Proteomes" id="UP001519332"/>
    </source>
</evidence>
<organism evidence="1 2">
    <name type="scientific">Kibdelosporangium banguiense</name>
    <dbReference type="NCBI Taxonomy" id="1365924"/>
    <lineage>
        <taxon>Bacteria</taxon>
        <taxon>Bacillati</taxon>
        <taxon>Actinomycetota</taxon>
        <taxon>Actinomycetes</taxon>
        <taxon>Pseudonocardiales</taxon>
        <taxon>Pseudonocardiaceae</taxon>
        <taxon>Kibdelosporangium</taxon>
    </lineage>
</organism>
<gene>
    <name evidence="1" type="ORF">JOF56_005955</name>
</gene>
<comment type="caution">
    <text evidence="1">The sequence shown here is derived from an EMBL/GenBank/DDBJ whole genome shotgun (WGS) entry which is preliminary data.</text>
</comment>
<evidence type="ECO:0000313" key="1">
    <source>
        <dbReference type="EMBL" id="MBP2325570.1"/>
    </source>
</evidence>
<accession>A0ABS4TMC7</accession>
<reference evidence="1 2" key="1">
    <citation type="submission" date="2021-03" db="EMBL/GenBank/DDBJ databases">
        <title>Sequencing the genomes of 1000 actinobacteria strains.</title>
        <authorList>
            <person name="Klenk H.-P."/>
        </authorList>
    </citation>
    <scope>NUCLEOTIDE SEQUENCE [LARGE SCALE GENOMIC DNA]</scope>
    <source>
        <strain evidence="1 2">DSM 46670</strain>
    </source>
</reference>
<sequence>MTPQHDHVREIRGDQTVREVRDSAAEILAAVGAIKLRRIALFRATRWAAIATGAYPDDPDHAAIRWVRATEWLRIGRSLPRQ</sequence>
<keyword evidence="2" id="KW-1185">Reference proteome</keyword>
<protein>
    <submittedName>
        <fullName evidence="1">Uncharacterized protein</fullName>
    </submittedName>
</protein>